<name>A0A1H2SDJ3_9FIRM</name>
<dbReference type="STRING" id="1630.SAMN05216514_11095"/>
<accession>A0A1H2SDJ3</accession>
<organism evidence="1 2">
    <name type="scientific">Kandleria vitulina</name>
    <dbReference type="NCBI Taxonomy" id="1630"/>
    <lineage>
        <taxon>Bacteria</taxon>
        <taxon>Bacillati</taxon>
        <taxon>Bacillota</taxon>
        <taxon>Erysipelotrichia</taxon>
        <taxon>Erysipelotrichales</taxon>
        <taxon>Coprobacillaceae</taxon>
        <taxon>Kandleria</taxon>
    </lineage>
</organism>
<reference evidence="1 2" key="1">
    <citation type="submission" date="2016-10" db="EMBL/GenBank/DDBJ databases">
        <authorList>
            <person name="de Groot N.N."/>
        </authorList>
    </citation>
    <scope>NUCLEOTIDE SEQUENCE [LARGE SCALE GENOMIC DNA]</scope>
    <source>
        <strain evidence="1 2">S3b</strain>
    </source>
</reference>
<dbReference type="AlphaFoldDB" id="A0A1H2SDJ3"/>
<protein>
    <submittedName>
        <fullName evidence="1">Uncharacterized protein</fullName>
    </submittedName>
</protein>
<dbReference type="RefSeq" id="WP_074686034.1">
    <property type="nucleotide sequence ID" value="NZ_FNNF01000009.1"/>
</dbReference>
<evidence type="ECO:0000313" key="1">
    <source>
        <dbReference type="EMBL" id="SDW29716.1"/>
    </source>
</evidence>
<sequence>MNIYFDNYFLRFVANTIRALLDLLDERDFSNAQGMNEDFICNPFYDQEVFEKVSMLRNNDNWKEIDEFMGKEYLMKWLRFKKDNELMY</sequence>
<dbReference type="EMBL" id="FNNF01000009">
    <property type="protein sequence ID" value="SDW29716.1"/>
    <property type="molecule type" value="Genomic_DNA"/>
</dbReference>
<gene>
    <name evidence="1" type="ORF">SAMN04487759_10916</name>
</gene>
<evidence type="ECO:0000313" key="2">
    <source>
        <dbReference type="Proteomes" id="UP000182429"/>
    </source>
</evidence>
<dbReference type="OrthoDB" id="2292605at2"/>
<dbReference type="eggNOG" id="ENOG5032WHI">
    <property type="taxonomic scope" value="Bacteria"/>
</dbReference>
<dbReference type="Proteomes" id="UP000182429">
    <property type="component" value="Unassembled WGS sequence"/>
</dbReference>
<proteinExistence type="predicted"/>